<accession>A0ABN2WQV9</accession>
<organism evidence="1 2">
    <name type="scientific">Kitasatospora saccharophila</name>
    <dbReference type="NCBI Taxonomy" id="407973"/>
    <lineage>
        <taxon>Bacteria</taxon>
        <taxon>Bacillati</taxon>
        <taxon>Actinomycetota</taxon>
        <taxon>Actinomycetes</taxon>
        <taxon>Kitasatosporales</taxon>
        <taxon>Streptomycetaceae</taxon>
        <taxon>Kitasatospora</taxon>
    </lineage>
</organism>
<protein>
    <submittedName>
        <fullName evidence="1">Uncharacterized protein</fullName>
    </submittedName>
</protein>
<evidence type="ECO:0000313" key="2">
    <source>
        <dbReference type="Proteomes" id="UP001500897"/>
    </source>
</evidence>
<evidence type="ECO:0000313" key="1">
    <source>
        <dbReference type="EMBL" id="GAA2096287.1"/>
    </source>
</evidence>
<gene>
    <name evidence="1" type="ORF">GCM10009759_25340</name>
</gene>
<name>A0ABN2WQV9_9ACTN</name>
<dbReference type="Proteomes" id="UP001500897">
    <property type="component" value="Unassembled WGS sequence"/>
</dbReference>
<dbReference type="EMBL" id="BAAANS010000014">
    <property type="protein sequence ID" value="GAA2096287.1"/>
    <property type="molecule type" value="Genomic_DNA"/>
</dbReference>
<reference evidence="1 2" key="1">
    <citation type="journal article" date="2019" name="Int. J. Syst. Evol. Microbiol.">
        <title>The Global Catalogue of Microorganisms (GCM) 10K type strain sequencing project: providing services to taxonomists for standard genome sequencing and annotation.</title>
        <authorList>
            <consortium name="The Broad Institute Genomics Platform"/>
            <consortium name="The Broad Institute Genome Sequencing Center for Infectious Disease"/>
            <person name="Wu L."/>
            <person name="Ma J."/>
        </authorList>
    </citation>
    <scope>NUCLEOTIDE SEQUENCE [LARGE SCALE GENOMIC DNA]</scope>
    <source>
        <strain evidence="1 2">JCM 14559</strain>
    </source>
</reference>
<keyword evidence="2" id="KW-1185">Reference proteome</keyword>
<proteinExistence type="predicted"/>
<sequence>MSPVGSEDDPGGKGGGDEVKITESYLGEFADQKLKWLIDDFDASEPRATVKLYAGGGGDGKSGTNHLLAGTSVDGNPAPGSLVTALGTYAGALDTYFGALSLQAVRLREDLKHASWALNDGHEEALTAAQLMWLIDDVLKGGNPGGSTTAP</sequence>
<comment type="caution">
    <text evidence="1">The sequence shown here is derived from an EMBL/GenBank/DDBJ whole genome shotgun (WGS) entry which is preliminary data.</text>
</comment>